<dbReference type="SMART" id="SM00199">
    <property type="entry name" value="SCY"/>
    <property type="match status" value="1"/>
</dbReference>
<dbReference type="SUPFAM" id="SSF54117">
    <property type="entry name" value="Interleukin 8-like chemokines"/>
    <property type="match status" value="1"/>
</dbReference>
<keyword evidence="2" id="KW-0202">Cytokine</keyword>
<dbReference type="InterPro" id="IPR039809">
    <property type="entry name" value="Chemokine_b/g/d"/>
</dbReference>
<accession>A0A091KXW8</accession>
<dbReference type="InterPro" id="IPR001811">
    <property type="entry name" value="Chemokine_IL8-like_dom"/>
</dbReference>
<dbReference type="EMBL" id="KK762965">
    <property type="protein sequence ID" value="KFP45499.1"/>
    <property type="molecule type" value="Genomic_DNA"/>
</dbReference>
<sequence length="58" mass="6513">TACCFSYHQRIIPRSLISSAYITSSSCTQPGAILITKKKNKELCVDPQLPWVQAHLKH</sequence>
<dbReference type="GO" id="GO:0061844">
    <property type="term" value="P:antimicrobial humoral immune response mediated by antimicrobial peptide"/>
    <property type="evidence" value="ECO:0007669"/>
    <property type="project" value="TreeGrafter"/>
</dbReference>
<protein>
    <submittedName>
        <fullName evidence="5">C-C motif chemokine 3</fullName>
    </submittedName>
</protein>
<evidence type="ECO:0000256" key="1">
    <source>
        <dbReference type="ARBA" id="ARBA00022500"/>
    </source>
</evidence>
<dbReference type="GO" id="GO:0070098">
    <property type="term" value="P:chemokine-mediated signaling pathway"/>
    <property type="evidence" value="ECO:0007669"/>
    <property type="project" value="TreeGrafter"/>
</dbReference>
<dbReference type="GO" id="GO:0005615">
    <property type="term" value="C:extracellular space"/>
    <property type="evidence" value="ECO:0007669"/>
    <property type="project" value="UniProtKB-KW"/>
</dbReference>
<feature type="non-terminal residue" evidence="5">
    <location>
        <position position="58"/>
    </location>
</feature>
<feature type="domain" description="Chemokine interleukin-8-like" evidence="4">
    <location>
        <begin position="1"/>
        <end position="58"/>
    </location>
</feature>
<evidence type="ECO:0000256" key="2">
    <source>
        <dbReference type="ARBA" id="ARBA00022514"/>
    </source>
</evidence>
<dbReference type="GO" id="GO:0006954">
    <property type="term" value="P:inflammatory response"/>
    <property type="evidence" value="ECO:0007669"/>
    <property type="project" value="TreeGrafter"/>
</dbReference>
<dbReference type="GO" id="GO:0048020">
    <property type="term" value="F:CCR chemokine receptor binding"/>
    <property type="evidence" value="ECO:0007669"/>
    <property type="project" value="TreeGrafter"/>
</dbReference>
<dbReference type="InterPro" id="IPR036048">
    <property type="entry name" value="Interleukin_8-like_sf"/>
</dbReference>
<keyword evidence="1" id="KW-0145">Chemotaxis</keyword>
<dbReference type="PANTHER" id="PTHR12015:SF103">
    <property type="entry name" value="C-C MOTIF CHEMOKINE 4-RELATED"/>
    <property type="match status" value="1"/>
</dbReference>
<reference evidence="5 6" key="1">
    <citation type="submission" date="2014-04" db="EMBL/GenBank/DDBJ databases">
        <title>Genome evolution of avian class.</title>
        <authorList>
            <person name="Zhang G."/>
            <person name="Li C."/>
        </authorList>
    </citation>
    <scope>NUCLEOTIDE SEQUENCE [LARGE SCALE GENOMIC DNA]</scope>
    <source>
        <strain evidence="5">BGI_N324</strain>
    </source>
</reference>
<evidence type="ECO:0000259" key="4">
    <source>
        <dbReference type="SMART" id="SM00199"/>
    </source>
</evidence>
<dbReference type="AlphaFoldDB" id="A0A091KXW8"/>
<dbReference type="PANTHER" id="PTHR12015">
    <property type="entry name" value="SMALL INDUCIBLE CYTOKINE A"/>
    <property type="match status" value="1"/>
</dbReference>
<evidence type="ECO:0000313" key="5">
    <source>
        <dbReference type="EMBL" id="KFP45499.1"/>
    </source>
</evidence>
<gene>
    <name evidence="5" type="ORF">N324_08146</name>
</gene>
<feature type="non-terminal residue" evidence="5">
    <location>
        <position position="1"/>
    </location>
</feature>
<dbReference type="GO" id="GO:0048245">
    <property type="term" value="P:eosinophil chemotaxis"/>
    <property type="evidence" value="ECO:0007669"/>
    <property type="project" value="TreeGrafter"/>
</dbReference>
<keyword evidence="3" id="KW-0732">Signal</keyword>
<name>A0A091KXW8_9AVES</name>
<dbReference type="Proteomes" id="UP000053330">
    <property type="component" value="Unassembled WGS sequence"/>
</dbReference>
<dbReference type="CDD" id="cd00272">
    <property type="entry name" value="Chemokine_CC"/>
    <property type="match status" value="1"/>
</dbReference>
<dbReference type="GO" id="GO:0008009">
    <property type="term" value="F:chemokine activity"/>
    <property type="evidence" value="ECO:0007669"/>
    <property type="project" value="InterPro"/>
</dbReference>
<proteinExistence type="predicted"/>
<organism evidence="5 6">
    <name type="scientific">Chlamydotis macqueenii</name>
    <name type="common">Macqueen's bustard</name>
    <dbReference type="NCBI Taxonomy" id="187382"/>
    <lineage>
        <taxon>Eukaryota</taxon>
        <taxon>Metazoa</taxon>
        <taxon>Chordata</taxon>
        <taxon>Craniata</taxon>
        <taxon>Vertebrata</taxon>
        <taxon>Euteleostomi</taxon>
        <taxon>Archelosauria</taxon>
        <taxon>Archosauria</taxon>
        <taxon>Dinosauria</taxon>
        <taxon>Saurischia</taxon>
        <taxon>Theropoda</taxon>
        <taxon>Coelurosauria</taxon>
        <taxon>Aves</taxon>
        <taxon>Neognathae</taxon>
        <taxon>Neoaves</taxon>
        <taxon>Otidimorphae</taxon>
        <taxon>Otidiformes</taxon>
        <taxon>Otididae</taxon>
        <taxon>Chlamydotis</taxon>
    </lineage>
</organism>
<dbReference type="Gene3D" id="2.40.50.40">
    <property type="match status" value="1"/>
</dbReference>
<dbReference type="GO" id="GO:0030335">
    <property type="term" value="P:positive regulation of cell migration"/>
    <property type="evidence" value="ECO:0007669"/>
    <property type="project" value="TreeGrafter"/>
</dbReference>
<keyword evidence="6" id="KW-1185">Reference proteome</keyword>
<evidence type="ECO:0000256" key="3">
    <source>
        <dbReference type="ARBA" id="ARBA00022729"/>
    </source>
</evidence>
<evidence type="ECO:0000313" key="6">
    <source>
        <dbReference type="Proteomes" id="UP000053330"/>
    </source>
</evidence>
<dbReference type="Pfam" id="PF00048">
    <property type="entry name" value="IL8"/>
    <property type="match status" value="1"/>
</dbReference>